<dbReference type="GO" id="GO:1902975">
    <property type="term" value="P:mitotic DNA replication initiation"/>
    <property type="evidence" value="ECO:0007669"/>
    <property type="project" value="TreeGrafter"/>
</dbReference>
<dbReference type="AlphaFoldDB" id="A0A2G9U169"/>
<reference evidence="7 8" key="1">
    <citation type="submission" date="2015-09" db="EMBL/GenBank/DDBJ databases">
        <title>Draft genome of the parasitic nematode Teladorsagia circumcincta isolate WARC Sus (inbred).</title>
        <authorList>
            <person name="Mitreva M."/>
        </authorList>
    </citation>
    <scope>NUCLEOTIDE SEQUENCE [LARGE SCALE GENOMIC DNA]</scope>
    <source>
        <strain evidence="7 8">S</strain>
    </source>
</reference>
<dbReference type="InterPro" id="IPR023211">
    <property type="entry name" value="DNA_pol_palm_dom_sf"/>
</dbReference>
<dbReference type="GO" id="GO:0003697">
    <property type="term" value="F:single-stranded DNA binding"/>
    <property type="evidence" value="ECO:0007669"/>
    <property type="project" value="TreeGrafter"/>
</dbReference>
<dbReference type="Pfam" id="PF00136">
    <property type="entry name" value="DNA_pol_B"/>
    <property type="match status" value="1"/>
</dbReference>
<dbReference type="InterPro" id="IPR006134">
    <property type="entry name" value="DNA-dir_DNA_pol_B_multi_dom"/>
</dbReference>
<evidence type="ECO:0000256" key="3">
    <source>
        <dbReference type="ARBA" id="ARBA00022695"/>
    </source>
</evidence>
<dbReference type="SUPFAM" id="SSF56672">
    <property type="entry name" value="DNA/RNA polymerases"/>
    <property type="match status" value="1"/>
</dbReference>
<evidence type="ECO:0000313" key="8">
    <source>
        <dbReference type="Proteomes" id="UP000230423"/>
    </source>
</evidence>
<evidence type="ECO:0000256" key="1">
    <source>
        <dbReference type="ARBA" id="ARBA00012417"/>
    </source>
</evidence>
<dbReference type="OrthoDB" id="6755010at2759"/>
<evidence type="ECO:0000259" key="5">
    <source>
        <dbReference type="Pfam" id="PF00136"/>
    </source>
</evidence>
<sequence>MVNMDAIRAYLAATFPTLPSEINDYVSSILENNVNKLLTLEDVVEAVGAHIQSYAQESCNGGLNRTCLQLLRLLHGENFPKVEKDRVTTKKLDHGVDVAAQNHSSAGMGSVWKVQAMDVPTTANKEELGKVGVRAEQKIEQRITEAVAQTKGLRSSATSSQIWLQERQEERRTSFYTRSSVKSKGIIRLRCNRAGKYTKSTETRVTHSKRDVLHCSCFMDVKLEEDGRVNVKGCFGHIGHKVEVALLRLTPSQQNFLRGLLEEFSHEYIIKRLRRDYPTSRLGCVNKSDLWSIVNKYGLRPGCRHKDDMQSLKKREEESNPNDGIRWFEMPENPTGKGFCMVEVDGAQVRKEERSHLRDSINMKLAVLHSKVNALVNTDTDEAKETLSTIEALIDRASKTAQITTAGIAIRPELTKRGAKPKQSKVQLYTDGDELPEVPSSGLSEGILPCEIRGLVERRRQVKKLMKEEALEAKRKQIKRHVNQCHRLLELELDGVFKRMLLLKKKKYAALSVNPDNELDTKKELKGLDIERQIGLNWRKTLEKIHESLQRLRARLDEGVDTKLFEISKQLTRSPKDYHDLKSQPHAAVAGRLNETGKFSLRQGDIVEYIICEDGTNNSAMQRAYHRTELESNPELKIGKLL</sequence>
<proteinExistence type="predicted"/>
<dbReference type="GO" id="GO:0003688">
    <property type="term" value="F:DNA replication origin binding"/>
    <property type="evidence" value="ECO:0007669"/>
    <property type="project" value="TreeGrafter"/>
</dbReference>
<dbReference type="InterPro" id="IPR043502">
    <property type="entry name" value="DNA/RNA_pol_sf"/>
</dbReference>
<dbReference type="Gene3D" id="3.90.1600.10">
    <property type="entry name" value="Palm domain of DNA polymerase"/>
    <property type="match status" value="1"/>
</dbReference>
<evidence type="ECO:0000259" key="6">
    <source>
        <dbReference type="Pfam" id="PF26051"/>
    </source>
</evidence>
<dbReference type="GO" id="GO:0003887">
    <property type="term" value="F:DNA-directed DNA polymerase activity"/>
    <property type="evidence" value="ECO:0007669"/>
    <property type="project" value="UniProtKB-KW"/>
</dbReference>
<dbReference type="GO" id="GO:0006273">
    <property type="term" value="P:lagging strand elongation"/>
    <property type="evidence" value="ECO:0007669"/>
    <property type="project" value="TreeGrafter"/>
</dbReference>
<organism evidence="7 8">
    <name type="scientific">Teladorsagia circumcincta</name>
    <name type="common">Brown stomach worm</name>
    <name type="synonym">Ostertagia circumcincta</name>
    <dbReference type="NCBI Taxonomy" id="45464"/>
    <lineage>
        <taxon>Eukaryota</taxon>
        <taxon>Metazoa</taxon>
        <taxon>Ecdysozoa</taxon>
        <taxon>Nematoda</taxon>
        <taxon>Chromadorea</taxon>
        <taxon>Rhabditida</taxon>
        <taxon>Rhabditina</taxon>
        <taxon>Rhabditomorpha</taxon>
        <taxon>Strongyloidea</taxon>
        <taxon>Trichostrongylidae</taxon>
        <taxon>Teladorsagia</taxon>
    </lineage>
</organism>
<protein>
    <recommendedName>
        <fullName evidence="1">DNA-directed DNA polymerase</fullName>
        <ecNumber evidence="1">2.7.7.7</ecNumber>
    </recommendedName>
</protein>
<evidence type="ECO:0000256" key="4">
    <source>
        <dbReference type="ARBA" id="ARBA00022932"/>
    </source>
</evidence>
<feature type="domain" description="DNA-directed DNA polymerase family B multifunctional" evidence="5">
    <location>
        <begin position="476"/>
        <end position="633"/>
    </location>
</feature>
<keyword evidence="4" id="KW-0239">DNA-directed DNA polymerase</keyword>
<dbReference type="GO" id="GO:0003682">
    <property type="term" value="F:chromatin binding"/>
    <property type="evidence" value="ECO:0007669"/>
    <property type="project" value="TreeGrafter"/>
</dbReference>
<evidence type="ECO:0000313" key="7">
    <source>
        <dbReference type="EMBL" id="PIO64009.1"/>
    </source>
</evidence>
<dbReference type="Gene3D" id="3.40.1820.20">
    <property type="match status" value="1"/>
</dbReference>
<dbReference type="EMBL" id="KZ350312">
    <property type="protein sequence ID" value="PIO64009.1"/>
    <property type="molecule type" value="Genomic_DNA"/>
</dbReference>
<dbReference type="Pfam" id="PF26051">
    <property type="entry name" value="PWI_ABCF3"/>
    <property type="match status" value="1"/>
</dbReference>
<gene>
    <name evidence="7" type="ORF">TELCIR_14376</name>
</gene>
<dbReference type="GO" id="GO:0000166">
    <property type="term" value="F:nucleotide binding"/>
    <property type="evidence" value="ECO:0007669"/>
    <property type="project" value="InterPro"/>
</dbReference>
<dbReference type="PANTHER" id="PTHR45861">
    <property type="entry name" value="DNA POLYMERASE ALPHA CATALYTIC SUBUNIT"/>
    <property type="match status" value="1"/>
</dbReference>
<dbReference type="EC" id="2.7.7.7" evidence="1"/>
<dbReference type="GO" id="GO:0005658">
    <property type="term" value="C:alpha DNA polymerase:primase complex"/>
    <property type="evidence" value="ECO:0007669"/>
    <property type="project" value="TreeGrafter"/>
</dbReference>
<name>A0A2G9U169_TELCI</name>
<keyword evidence="2" id="KW-0808">Transferase</keyword>
<dbReference type="PANTHER" id="PTHR45861:SF1">
    <property type="entry name" value="DNA POLYMERASE ALPHA CATALYTIC SUBUNIT"/>
    <property type="match status" value="1"/>
</dbReference>
<dbReference type="GO" id="GO:0006272">
    <property type="term" value="P:leading strand elongation"/>
    <property type="evidence" value="ECO:0007669"/>
    <property type="project" value="TreeGrafter"/>
</dbReference>
<keyword evidence="3" id="KW-0548">Nucleotidyltransferase</keyword>
<dbReference type="Proteomes" id="UP000230423">
    <property type="component" value="Unassembled WGS sequence"/>
</dbReference>
<feature type="domain" description="ABCF3 PWI-like helical bundle" evidence="6">
    <location>
        <begin position="4"/>
        <end position="76"/>
    </location>
</feature>
<evidence type="ECO:0000256" key="2">
    <source>
        <dbReference type="ARBA" id="ARBA00022679"/>
    </source>
</evidence>
<keyword evidence="8" id="KW-1185">Reference proteome</keyword>
<dbReference type="InterPro" id="IPR058770">
    <property type="entry name" value="PWI_ABCF3"/>
</dbReference>
<accession>A0A2G9U169</accession>